<evidence type="ECO:0000256" key="5">
    <source>
        <dbReference type="ARBA" id="ARBA00022683"/>
    </source>
</evidence>
<dbReference type="HOGENOM" id="CLU_111936_0_0_9"/>
<dbReference type="GeneID" id="78230832"/>
<protein>
    <recommendedName>
        <fullName evidence="7">PTS EIIB type-3 domain-containing protein</fullName>
    </recommendedName>
</protein>
<dbReference type="Proteomes" id="UP000003157">
    <property type="component" value="Unassembled WGS sequence"/>
</dbReference>
<dbReference type="Gene3D" id="3.40.50.2300">
    <property type="match status" value="1"/>
</dbReference>
<feature type="modified residue" description="Phosphocysteine; by EIIA" evidence="6">
    <location>
        <position position="110"/>
    </location>
</feature>
<keyword evidence="2" id="KW-0597">Phosphoprotein</keyword>
<keyword evidence="9" id="KW-1185">Reference proteome</keyword>
<dbReference type="RefSeq" id="WP_008788308.1">
    <property type="nucleotide sequence ID" value="NZ_AKCB01000002.1"/>
</dbReference>
<keyword evidence="5" id="KW-0598">Phosphotransferase system</keyword>
<dbReference type="InterPro" id="IPR013012">
    <property type="entry name" value="PTS_EIIB_3"/>
</dbReference>
<proteinExistence type="predicted"/>
<evidence type="ECO:0000256" key="3">
    <source>
        <dbReference type="ARBA" id="ARBA00022597"/>
    </source>
</evidence>
<evidence type="ECO:0000313" key="9">
    <source>
        <dbReference type="Proteomes" id="UP000003157"/>
    </source>
</evidence>
<dbReference type="eggNOG" id="ENOG5033G7P">
    <property type="taxonomic scope" value="Bacteria"/>
</dbReference>
<sequence>MDQFFIEIYESIVYQWIVMNQNTYKKSGIHFHIDQNDPNKLVFISDELKGDIYFWTNHHIIEETIVNKDGDITFYLHFRIINLASTKKFIQDFINQLMYSQQPKRIGMSCSCGITSSVFVERIQELSQMLHLPYSFEVVPIYSIEQVYSKYDMIILAPQTSYLEPKIKAICHKECYIMSIDASVFATSNYQQALIMIQETLG</sequence>
<gene>
    <name evidence="8" type="ORF">HMPREF9488_01192</name>
</gene>
<dbReference type="InterPro" id="IPR036095">
    <property type="entry name" value="PTS_EIIB-like_sf"/>
</dbReference>
<keyword evidence="4" id="KW-0808">Transferase</keyword>
<dbReference type="SUPFAM" id="SSF52794">
    <property type="entry name" value="PTS system IIB component-like"/>
    <property type="match status" value="1"/>
</dbReference>
<dbReference type="EMBL" id="ADKX01000022">
    <property type="protein sequence ID" value="EFW05547.1"/>
    <property type="molecule type" value="Genomic_DNA"/>
</dbReference>
<evidence type="ECO:0000256" key="4">
    <source>
        <dbReference type="ARBA" id="ARBA00022679"/>
    </source>
</evidence>
<keyword evidence="1" id="KW-0813">Transport</keyword>
<evidence type="ECO:0000256" key="6">
    <source>
        <dbReference type="PROSITE-ProRule" id="PRU00423"/>
    </source>
</evidence>
<keyword evidence="3" id="KW-0762">Sugar transport</keyword>
<comment type="caution">
    <text evidence="8">The sequence shown here is derived from an EMBL/GenBank/DDBJ whole genome shotgun (WGS) entry which is preliminary data.</text>
</comment>
<accession>E7G8V4</accession>
<feature type="domain" description="PTS EIIB type-3" evidence="7">
    <location>
        <begin position="103"/>
        <end position="202"/>
    </location>
</feature>
<evidence type="ECO:0000256" key="2">
    <source>
        <dbReference type="ARBA" id="ARBA00022553"/>
    </source>
</evidence>
<organism evidence="8 9">
    <name type="scientific">Coprobacillus cateniformis</name>
    <dbReference type="NCBI Taxonomy" id="100884"/>
    <lineage>
        <taxon>Bacteria</taxon>
        <taxon>Bacillati</taxon>
        <taxon>Bacillota</taxon>
        <taxon>Erysipelotrichia</taxon>
        <taxon>Erysipelotrichales</taxon>
        <taxon>Coprobacillaceae</taxon>
        <taxon>Coprobacillus</taxon>
    </lineage>
</organism>
<reference evidence="8 9" key="1">
    <citation type="submission" date="2010-12" db="EMBL/GenBank/DDBJ databases">
        <title>The Genome Sequence of Coprobacillus sp. strain 29_1.</title>
        <authorList>
            <consortium name="The Broad Institute Genome Sequencing Platform"/>
            <person name="Earl A."/>
            <person name="Ward D."/>
            <person name="Feldgarden M."/>
            <person name="Gevers D."/>
            <person name="Daigneault M."/>
            <person name="Sibley C.D."/>
            <person name="White A."/>
            <person name="Strauss J."/>
            <person name="Allen-Vercoe E."/>
            <person name="Young S.K."/>
            <person name="Zeng Q."/>
            <person name="Gargeya S."/>
            <person name="Fitzgerald M."/>
            <person name="Haas B."/>
            <person name="Abouelleil A."/>
            <person name="Alvarado L."/>
            <person name="Arachchi H.M."/>
            <person name="Berlin A."/>
            <person name="Brown A."/>
            <person name="Chapman S.B."/>
            <person name="Chen Z."/>
            <person name="Dunbar C."/>
            <person name="Freedman E."/>
            <person name="Gearin G."/>
            <person name="Gellesch M."/>
            <person name="Goldberg J."/>
            <person name="Griggs A."/>
            <person name="Gujja S."/>
            <person name="Heilman E."/>
            <person name="Heiman D."/>
            <person name="Howarth C."/>
            <person name="Larson L."/>
            <person name="Lui A."/>
            <person name="MacDonald P.J.P."/>
            <person name="Mehta T."/>
            <person name="Montmayeur A."/>
            <person name="Murphy C."/>
            <person name="Neiman D."/>
            <person name="Pearson M."/>
            <person name="Priest M."/>
            <person name="Roberts A."/>
            <person name="Saif S."/>
            <person name="Shea T."/>
            <person name="Shenoy N."/>
            <person name="Sisk P."/>
            <person name="Stolte C."/>
            <person name="Sykes S."/>
            <person name="White J."/>
            <person name="Yandava C."/>
            <person name="Nusbaum C."/>
            <person name="Birren B."/>
        </authorList>
    </citation>
    <scope>NUCLEOTIDE SEQUENCE [LARGE SCALE GENOMIC DNA]</scope>
    <source>
        <strain evidence="8 9">29_1</strain>
    </source>
</reference>
<dbReference type="PROSITE" id="PS51100">
    <property type="entry name" value="PTS_EIIB_TYPE_3"/>
    <property type="match status" value="1"/>
</dbReference>
<dbReference type="GO" id="GO:0009401">
    <property type="term" value="P:phosphoenolpyruvate-dependent sugar phosphotransferase system"/>
    <property type="evidence" value="ECO:0007669"/>
    <property type="project" value="UniProtKB-KW"/>
</dbReference>
<name>E7G8V4_9FIRM</name>
<dbReference type="STRING" id="100884.GCA_000269565_03034"/>
<evidence type="ECO:0000259" key="7">
    <source>
        <dbReference type="PROSITE" id="PS51100"/>
    </source>
</evidence>
<evidence type="ECO:0000313" key="8">
    <source>
        <dbReference type="EMBL" id="EFW05547.1"/>
    </source>
</evidence>
<dbReference type="OrthoDB" id="1649358at2"/>
<evidence type="ECO:0000256" key="1">
    <source>
        <dbReference type="ARBA" id="ARBA00022448"/>
    </source>
</evidence>
<dbReference type="GO" id="GO:0008982">
    <property type="term" value="F:protein-N(PI)-phosphohistidine-sugar phosphotransferase activity"/>
    <property type="evidence" value="ECO:0007669"/>
    <property type="project" value="InterPro"/>
</dbReference>
<dbReference type="AlphaFoldDB" id="E7G8V4"/>